<name>A0A7C8MIN7_9PLEO</name>
<dbReference type="AlphaFoldDB" id="A0A7C8MIN7"/>
<sequence>MAKRKPTLNLAEMEKALGYDTHSLYHFAEPFKRFYSDLRPIAHSAYERTRREFEEMQKKIHSRQDGDFPEELVRELERTQVISHNRNRVVLTQTSLVGFYRFAVDLRYDFGLHVPLLFTEDEACRTLSVAKLQPCETRMVTSWFFKFPKEIRDEIYTFAVSDGKWCIEDVDVFDKFSLTRAIGDPSGFYFPLSKHLGILSVNKQMRQEALLLAYGLTTFHLDDMDDLLKLLIAVGKTGRDNIEAIYFPWESRSDLECKWEENPRLDDCSLTLPSLHAMECVQMLKQCKRLRSLRLYFERDLIEQIDPEVFKTNPSIAELRLIQIKKVEVWSLAHESLEHCSLVSWLREGIECSRTLGQA</sequence>
<dbReference type="Proteomes" id="UP000481861">
    <property type="component" value="Unassembled WGS sequence"/>
</dbReference>
<evidence type="ECO:0000313" key="1">
    <source>
        <dbReference type="EMBL" id="KAF2877801.1"/>
    </source>
</evidence>
<dbReference type="PANTHER" id="PTHR42085:SF1">
    <property type="entry name" value="F-BOX DOMAIN-CONTAINING PROTEIN"/>
    <property type="match status" value="1"/>
</dbReference>
<evidence type="ECO:0000313" key="2">
    <source>
        <dbReference type="Proteomes" id="UP000481861"/>
    </source>
</evidence>
<proteinExistence type="predicted"/>
<accession>A0A7C8MIN7</accession>
<gene>
    <name evidence="1" type="ORF">BDV95DRAFT_2156</name>
</gene>
<keyword evidence="2" id="KW-1185">Reference proteome</keyword>
<organism evidence="1 2">
    <name type="scientific">Massariosphaeria phaeospora</name>
    <dbReference type="NCBI Taxonomy" id="100035"/>
    <lineage>
        <taxon>Eukaryota</taxon>
        <taxon>Fungi</taxon>
        <taxon>Dikarya</taxon>
        <taxon>Ascomycota</taxon>
        <taxon>Pezizomycotina</taxon>
        <taxon>Dothideomycetes</taxon>
        <taxon>Pleosporomycetidae</taxon>
        <taxon>Pleosporales</taxon>
        <taxon>Pleosporales incertae sedis</taxon>
        <taxon>Massariosphaeria</taxon>
    </lineage>
</organism>
<dbReference type="OrthoDB" id="5413827at2759"/>
<dbReference type="InterPro" id="IPR038883">
    <property type="entry name" value="AN11006-like"/>
</dbReference>
<comment type="caution">
    <text evidence="1">The sequence shown here is derived from an EMBL/GenBank/DDBJ whole genome shotgun (WGS) entry which is preliminary data.</text>
</comment>
<protein>
    <submittedName>
        <fullName evidence="1">Uncharacterized protein</fullName>
    </submittedName>
</protein>
<reference evidence="1 2" key="1">
    <citation type="submission" date="2020-01" db="EMBL/GenBank/DDBJ databases">
        <authorList>
            <consortium name="DOE Joint Genome Institute"/>
            <person name="Haridas S."/>
            <person name="Albert R."/>
            <person name="Binder M."/>
            <person name="Bloem J."/>
            <person name="Labutti K."/>
            <person name="Salamov A."/>
            <person name="Andreopoulos B."/>
            <person name="Baker S.E."/>
            <person name="Barry K."/>
            <person name="Bills G."/>
            <person name="Bluhm B.H."/>
            <person name="Cannon C."/>
            <person name="Castanera R."/>
            <person name="Culley D.E."/>
            <person name="Daum C."/>
            <person name="Ezra D."/>
            <person name="Gonzalez J.B."/>
            <person name="Henrissat B."/>
            <person name="Kuo A."/>
            <person name="Liang C."/>
            <person name="Lipzen A."/>
            <person name="Lutzoni F."/>
            <person name="Magnuson J."/>
            <person name="Mondo S."/>
            <person name="Nolan M."/>
            <person name="Ohm R."/>
            <person name="Pangilinan J."/>
            <person name="Park H.-J.H."/>
            <person name="Ramirez L."/>
            <person name="Alfaro M."/>
            <person name="Sun H."/>
            <person name="Tritt A."/>
            <person name="Yoshinaga Y."/>
            <person name="Zwiers L.-H.L."/>
            <person name="Turgeon B.G."/>
            <person name="Goodwin S.B."/>
            <person name="Spatafora J.W."/>
            <person name="Crous P.W."/>
            <person name="Grigoriev I.V."/>
        </authorList>
    </citation>
    <scope>NUCLEOTIDE SEQUENCE [LARGE SCALE GENOMIC DNA]</scope>
    <source>
        <strain evidence="1 2">CBS 611.86</strain>
    </source>
</reference>
<dbReference type="PANTHER" id="PTHR42085">
    <property type="entry name" value="F-BOX DOMAIN-CONTAINING PROTEIN"/>
    <property type="match status" value="1"/>
</dbReference>
<dbReference type="EMBL" id="JAADJZ010000001">
    <property type="protein sequence ID" value="KAF2877801.1"/>
    <property type="molecule type" value="Genomic_DNA"/>
</dbReference>